<protein>
    <submittedName>
        <fullName evidence="2">Uncharacterized protein</fullName>
    </submittedName>
</protein>
<evidence type="ECO:0000313" key="2">
    <source>
        <dbReference type="EMBL" id="KDQ62449.1"/>
    </source>
</evidence>
<name>A0A067Q677_9AGAM</name>
<feature type="compositionally biased region" description="Acidic residues" evidence="1">
    <location>
        <begin position="256"/>
        <end position="280"/>
    </location>
</feature>
<sequence length="803" mass="88161">MSGIPGHAPQPNLTTKALLLHAEFILSKTYPSLRIDSHLFLSSFVPRENGEPASCSVMGWDDLGYVGKDCLEIWKVWLGHYKPLLGGGGAASKGKGKEKERDMNPEDPPRPPRKRRRVDSDASPSKPKPKPKTRAKAKAKVQIKLEDPSSDSDVPLMELSTRKRALLPHPTKPTTRTNLKEEVHDNVEGTALGTQTTASSSSKPRRGPTKITLIVRPPPTQAIPPPPGFPSNPPGQQVHGSISQAEPLPSERHEPDEPDESMDWEEVEQLLGGEDDVIDDTEPHPPSYNCVREPPTSAPPVPPVSKMCLDDQHLSAGGVDQLRLVVGKLSSSVSARGADHSPLTPQSLSAPVRSHSLIHSSQIKQDTGTHISLMSISSNVFHDDGETTPYTVPAPPRLIPATWGTQPSPTRAPPALPAPTPKAKSKSKAKAKALPSLTTTVPLPRTRTRKPKQTETSSPAFLLPFSLDSLNELLHQLTTIHPPPLTPFPFPPPNSQSWLHISHTLQTQLSLPTSSQTPELIVTCLRDLWANIPTEEHAKDLVYYHRAFVLRELIVVKAKMWGWLWDVVQGAVEDVASKFELKAQYARNAGEYPRNGAAERVPPEWVMKLTRRVLHMCYARQTPLPVLSIRQFLPGARDEGRVFRWEDDLDVPNVRVREDLRGLVLNVLITFLGYPSDVGVKMEDETFPRAWYVEEMCRFVSPDVFLLDRVREDLDGFKGRVLGRYRGRVLGKVVTRRNVGDAVGVLGGHPVRVQTSEERRVLEGIFKVYRLMVPGFGSAGVGGVVAVNGVGGGAPGPVKVAPA</sequence>
<feature type="compositionally biased region" description="Polar residues" evidence="1">
    <location>
        <begin position="192"/>
        <end position="202"/>
    </location>
</feature>
<organism evidence="2 3">
    <name type="scientific">Jaapia argillacea MUCL 33604</name>
    <dbReference type="NCBI Taxonomy" id="933084"/>
    <lineage>
        <taxon>Eukaryota</taxon>
        <taxon>Fungi</taxon>
        <taxon>Dikarya</taxon>
        <taxon>Basidiomycota</taxon>
        <taxon>Agaricomycotina</taxon>
        <taxon>Agaricomycetes</taxon>
        <taxon>Agaricomycetidae</taxon>
        <taxon>Jaapiales</taxon>
        <taxon>Jaapiaceae</taxon>
        <taxon>Jaapia</taxon>
    </lineage>
</organism>
<gene>
    <name evidence="2" type="ORF">JAAARDRAFT_54402</name>
</gene>
<keyword evidence="3" id="KW-1185">Reference proteome</keyword>
<feature type="compositionally biased region" description="Basic residues" evidence="1">
    <location>
        <begin position="127"/>
        <end position="141"/>
    </location>
</feature>
<feature type="compositionally biased region" description="Basic and acidic residues" evidence="1">
    <location>
        <begin position="178"/>
        <end position="187"/>
    </location>
</feature>
<feature type="region of interest" description="Disordered" evidence="1">
    <location>
        <begin position="87"/>
        <end position="301"/>
    </location>
</feature>
<proteinExistence type="predicted"/>
<evidence type="ECO:0000256" key="1">
    <source>
        <dbReference type="SAM" id="MobiDB-lite"/>
    </source>
</evidence>
<evidence type="ECO:0000313" key="3">
    <source>
        <dbReference type="Proteomes" id="UP000027265"/>
    </source>
</evidence>
<feature type="compositionally biased region" description="Low complexity" evidence="1">
    <location>
        <begin position="432"/>
        <end position="445"/>
    </location>
</feature>
<dbReference type="InParanoid" id="A0A067Q677"/>
<feature type="region of interest" description="Disordered" evidence="1">
    <location>
        <begin position="391"/>
        <end position="457"/>
    </location>
</feature>
<dbReference type="AlphaFoldDB" id="A0A067Q677"/>
<reference evidence="3" key="1">
    <citation type="journal article" date="2014" name="Proc. Natl. Acad. Sci. U.S.A.">
        <title>Extensive sampling of basidiomycete genomes demonstrates inadequacy of the white-rot/brown-rot paradigm for wood decay fungi.</title>
        <authorList>
            <person name="Riley R."/>
            <person name="Salamov A.A."/>
            <person name="Brown D.W."/>
            <person name="Nagy L.G."/>
            <person name="Floudas D."/>
            <person name="Held B.W."/>
            <person name="Levasseur A."/>
            <person name="Lombard V."/>
            <person name="Morin E."/>
            <person name="Otillar R."/>
            <person name="Lindquist E.A."/>
            <person name="Sun H."/>
            <person name="LaButti K.M."/>
            <person name="Schmutz J."/>
            <person name="Jabbour D."/>
            <person name="Luo H."/>
            <person name="Baker S.E."/>
            <person name="Pisabarro A.G."/>
            <person name="Walton J.D."/>
            <person name="Blanchette R.A."/>
            <person name="Henrissat B."/>
            <person name="Martin F."/>
            <person name="Cullen D."/>
            <person name="Hibbett D.S."/>
            <person name="Grigoriev I.V."/>
        </authorList>
    </citation>
    <scope>NUCLEOTIDE SEQUENCE [LARGE SCALE GENOMIC DNA]</scope>
    <source>
        <strain evidence="3">MUCL 33604</strain>
    </source>
</reference>
<dbReference type="EMBL" id="KL197711">
    <property type="protein sequence ID" value="KDQ62449.1"/>
    <property type="molecule type" value="Genomic_DNA"/>
</dbReference>
<dbReference type="Proteomes" id="UP000027265">
    <property type="component" value="Unassembled WGS sequence"/>
</dbReference>
<feature type="compositionally biased region" description="Basic and acidic residues" evidence="1">
    <location>
        <begin position="95"/>
        <end position="110"/>
    </location>
</feature>
<feature type="compositionally biased region" description="Pro residues" evidence="1">
    <location>
        <begin position="410"/>
        <end position="420"/>
    </location>
</feature>
<dbReference type="HOGENOM" id="CLU_350562_0_0_1"/>
<accession>A0A067Q677</accession>
<feature type="compositionally biased region" description="Pro residues" evidence="1">
    <location>
        <begin position="216"/>
        <end position="233"/>
    </location>
</feature>